<evidence type="ECO:0000313" key="3">
    <source>
        <dbReference type="EMBL" id="WPC72870.1"/>
    </source>
</evidence>
<gene>
    <name evidence="3" type="ORF">R8Z52_12120</name>
</gene>
<evidence type="ECO:0000256" key="1">
    <source>
        <dbReference type="SAM" id="Phobius"/>
    </source>
</evidence>
<feature type="transmembrane region" description="Helical" evidence="1">
    <location>
        <begin position="335"/>
        <end position="357"/>
    </location>
</feature>
<dbReference type="RefSeq" id="WP_261892680.1">
    <property type="nucleotide sequence ID" value="NZ_AP024895.1"/>
</dbReference>
<sequence>MSISLSQITHRCFSLYEVPHGSHQTIAPLEGVRAIAAFMVFIVHYCAQFTPWIAQDSLTWDWIVYYRHLGSKGVELFFIISGFLIYGMLMGKDRPFVPYIKRRLQRLYPTFLVVLLLYLCLSFVFPQESKLPNEWLAGLGYVLANLLMLPGMLPIEAIVTVSWSLSYELFFYLMVPALLYVTQLKHWSRTQRITFLSSAALLGYLLVLLGYDSHSEMLLFIGGMLVYEIFQARAPYRAIVGSWIFPVTLALLVLIRWVGLAEKLDILLLFIGFSLVCLCCFDTQTWLAKLCSSPLLRCYGNMSYSYYLIHGVTLKCFFFVLATQVAPHHQWDVELYLWVVPVFFMTWVVATGLFVCVEKPLSLSKSARPTAVKMEY</sequence>
<protein>
    <submittedName>
        <fullName evidence="3">Acyltransferase</fullName>
        <ecNumber evidence="3">2.3.-.-</ecNumber>
    </submittedName>
</protein>
<feature type="transmembrane region" description="Helical" evidence="1">
    <location>
        <begin position="107"/>
        <end position="125"/>
    </location>
</feature>
<reference evidence="3 4" key="1">
    <citation type="submission" date="2023-11" db="EMBL/GenBank/DDBJ databases">
        <title>Plant-associative lifestyle of Vibrio porteresiae and its evolutionary dynamics.</title>
        <authorList>
            <person name="Rameshkumar N."/>
            <person name="Kirti K."/>
        </authorList>
    </citation>
    <scope>NUCLEOTIDE SEQUENCE [LARGE SCALE GENOMIC DNA]</scope>
    <source>
        <strain evidence="3 4">MSSRF30</strain>
    </source>
</reference>
<keyword evidence="1" id="KW-1133">Transmembrane helix</keyword>
<keyword evidence="3" id="KW-0808">Transferase</keyword>
<dbReference type="Pfam" id="PF01757">
    <property type="entry name" value="Acyl_transf_3"/>
    <property type="match status" value="1"/>
</dbReference>
<dbReference type="GO" id="GO:0016746">
    <property type="term" value="F:acyltransferase activity"/>
    <property type="evidence" value="ECO:0007669"/>
    <property type="project" value="UniProtKB-KW"/>
</dbReference>
<dbReference type="PANTHER" id="PTHR23028">
    <property type="entry name" value="ACETYLTRANSFERASE"/>
    <property type="match status" value="1"/>
</dbReference>
<evidence type="ECO:0000313" key="4">
    <source>
        <dbReference type="Proteomes" id="UP001304071"/>
    </source>
</evidence>
<feature type="transmembrane region" description="Helical" evidence="1">
    <location>
        <begin position="34"/>
        <end position="54"/>
    </location>
</feature>
<feature type="transmembrane region" description="Helical" evidence="1">
    <location>
        <begin position="74"/>
        <end position="91"/>
    </location>
</feature>
<organism evidence="3 4">
    <name type="scientific">Vibrio porteresiae DSM 19223</name>
    <dbReference type="NCBI Taxonomy" id="1123496"/>
    <lineage>
        <taxon>Bacteria</taxon>
        <taxon>Pseudomonadati</taxon>
        <taxon>Pseudomonadota</taxon>
        <taxon>Gammaproteobacteria</taxon>
        <taxon>Vibrionales</taxon>
        <taxon>Vibrionaceae</taxon>
        <taxon>Vibrio</taxon>
    </lineage>
</organism>
<name>A0ABZ0QAB4_9VIBR</name>
<keyword evidence="1" id="KW-0812">Transmembrane</keyword>
<dbReference type="EMBL" id="CP138203">
    <property type="protein sequence ID" value="WPC72870.1"/>
    <property type="molecule type" value="Genomic_DNA"/>
</dbReference>
<evidence type="ECO:0000259" key="2">
    <source>
        <dbReference type="Pfam" id="PF01757"/>
    </source>
</evidence>
<dbReference type="InterPro" id="IPR002656">
    <property type="entry name" value="Acyl_transf_3_dom"/>
</dbReference>
<dbReference type="EC" id="2.3.-.-" evidence="3"/>
<dbReference type="InterPro" id="IPR050879">
    <property type="entry name" value="Acyltransferase_3"/>
</dbReference>
<keyword evidence="3" id="KW-0012">Acyltransferase</keyword>
<proteinExistence type="predicted"/>
<feature type="transmembrane region" description="Helical" evidence="1">
    <location>
        <begin position="266"/>
        <end position="283"/>
    </location>
</feature>
<accession>A0ABZ0QAB4</accession>
<feature type="domain" description="Acyltransferase 3" evidence="2">
    <location>
        <begin position="29"/>
        <end position="351"/>
    </location>
</feature>
<keyword evidence="4" id="KW-1185">Reference proteome</keyword>
<feature type="transmembrane region" description="Helical" evidence="1">
    <location>
        <begin position="304"/>
        <end position="323"/>
    </location>
</feature>
<feature type="transmembrane region" description="Helical" evidence="1">
    <location>
        <begin position="193"/>
        <end position="211"/>
    </location>
</feature>
<keyword evidence="1" id="KW-0472">Membrane</keyword>
<dbReference type="Proteomes" id="UP001304071">
    <property type="component" value="Chromosome 1"/>
</dbReference>
<feature type="transmembrane region" description="Helical" evidence="1">
    <location>
        <begin position="157"/>
        <end position="181"/>
    </location>
</feature>
<feature type="transmembrane region" description="Helical" evidence="1">
    <location>
        <begin position="243"/>
        <end position="260"/>
    </location>
</feature>